<feature type="domain" description="SSD" evidence="8">
    <location>
        <begin position="789"/>
        <end position="932"/>
    </location>
</feature>
<accession>A0ABU4VMM9</accession>
<organism evidence="9 10">
    <name type="scientific">Patulibacter brassicae</name>
    <dbReference type="NCBI Taxonomy" id="1705717"/>
    <lineage>
        <taxon>Bacteria</taxon>
        <taxon>Bacillati</taxon>
        <taxon>Actinomycetota</taxon>
        <taxon>Thermoleophilia</taxon>
        <taxon>Solirubrobacterales</taxon>
        <taxon>Patulibacteraceae</taxon>
        <taxon>Patulibacter</taxon>
    </lineage>
</organism>
<evidence type="ECO:0000313" key="10">
    <source>
        <dbReference type="Proteomes" id="UP001277761"/>
    </source>
</evidence>
<dbReference type="InterPro" id="IPR004869">
    <property type="entry name" value="MMPL_dom"/>
</dbReference>
<feature type="transmembrane region" description="Helical" evidence="7">
    <location>
        <begin position="782"/>
        <end position="800"/>
    </location>
</feature>
<feature type="transmembrane region" description="Helical" evidence="7">
    <location>
        <begin position="907"/>
        <end position="932"/>
    </location>
</feature>
<keyword evidence="10" id="KW-1185">Reference proteome</keyword>
<evidence type="ECO:0000313" key="9">
    <source>
        <dbReference type="EMBL" id="MDX8153100.1"/>
    </source>
</evidence>
<evidence type="ECO:0000256" key="7">
    <source>
        <dbReference type="SAM" id="Phobius"/>
    </source>
</evidence>
<feature type="transmembrane region" description="Helical" evidence="7">
    <location>
        <begin position="352"/>
        <end position="370"/>
    </location>
</feature>
<reference evidence="9 10" key="1">
    <citation type="submission" date="2023-11" db="EMBL/GenBank/DDBJ databases">
        <authorList>
            <person name="Xu M."/>
            <person name="Jiang T."/>
        </authorList>
    </citation>
    <scope>NUCLEOTIDE SEQUENCE [LARGE SCALE GENOMIC DNA]</scope>
    <source>
        <strain evidence="9 10">SD</strain>
    </source>
</reference>
<protein>
    <submittedName>
        <fullName evidence="9">MMPL family transporter</fullName>
    </submittedName>
</protein>
<proteinExistence type="predicted"/>
<feature type="transmembrane region" description="Helical" evidence="7">
    <location>
        <begin position="834"/>
        <end position="853"/>
    </location>
</feature>
<gene>
    <name evidence="9" type="ORF">SK069_15985</name>
</gene>
<evidence type="ECO:0000256" key="2">
    <source>
        <dbReference type="ARBA" id="ARBA00022475"/>
    </source>
</evidence>
<dbReference type="Gene3D" id="1.20.1640.10">
    <property type="entry name" value="Multidrug efflux transporter AcrB transmembrane domain"/>
    <property type="match status" value="2"/>
</dbReference>
<feature type="region of interest" description="Disordered" evidence="6">
    <location>
        <begin position="161"/>
        <end position="180"/>
    </location>
</feature>
<dbReference type="RefSeq" id="WP_319955252.1">
    <property type="nucleotide sequence ID" value="NZ_JAXAVX010000010.1"/>
</dbReference>
<dbReference type="SUPFAM" id="SSF82866">
    <property type="entry name" value="Multidrug efflux transporter AcrB transmembrane domain"/>
    <property type="match status" value="2"/>
</dbReference>
<evidence type="ECO:0000256" key="1">
    <source>
        <dbReference type="ARBA" id="ARBA00004651"/>
    </source>
</evidence>
<keyword evidence="4 7" id="KW-1133">Transmembrane helix</keyword>
<feature type="transmembrane region" description="Helical" evidence="7">
    <location>
        <begin position="807"/>
        <end position="828"/>
    </location>
</feature>
<keyword evidence="5 7" id="KW-0472">Membrane</keyword>
<feature type="transmembrane region" description="Helical" evidence="7">
    <location>
        <begin position="326"/>
        <end position="346"/>
    </location>
</feature>
<dbReference type="InterPro" id="IPR000731">
    <property type="entry name" value="SSD"/>
</dbReference>
<keyword evidence="2" id="KW-1003">Cell membrane</keyword>
<sequence>MGRLVDLALRRPGRVLLVTLLLVAAGLYGLTQLRTSAAVRTITGTDSEAWRADRDVAATFGDEAIVVLVRESAGDLASTNDLQRLIGLEGCLAGSFPPEAEEIPGGPDGPCARLRERRAAKVVYGPATFVNTAANAFTETAQAQVQSGLAGAQQAAAEAQQAARRRGATSAEARRAGERAQQREIQKLTALAQQISQEYGIDPTQVSLANPQFVSRFLFDADAPAGTPKARFAAVLPNRDAALVTLRLREGLSDEDRRAVVALVREAVALDQFRLERGAGYVVSGAPVLVDAVAVELEHALLLLLAVGVLVMGIVLALTFPERRRLLPLGIALGTLAVVFGGTGLLGIPVNLGTIATLPVLLGLAVDYGVQLHARVEEQRRRGLRGPEAARRAVAAGGRPVLLAAGATLAGFLVLLLSPTPLVRGFALVLLVGVALAVLAAFTVGLTLHAALGHRVAAPPRSRDRPPRRLPRPLAAPARALGTLLRTLGRLVAAVVALARAAGARILRAARWIGGRLTPVGRVAARLLGPAGRLLARPLRPVGRAIRRGALAAVREREPTPAPERGGIGGTTAVRRLVAFSHGRPVLVLVVGTVLALAGVVLGSREPVETDLQRLVPDDLPALRDLRTLERASGVSGELQVLVEADAVTAPSVLRWIGEARARILAAGDYRADRGCAAARLCPLGAPTDLLDPAQLRTQQAVDESLAALPAYFTGSTIAPDRDRALLSFGLRLGPLDRQRQLVGAVRDAIADPPEGVRATATGLPVLVADASGEVSSSTRRVLTLLGSLVLVGLLLVVATRSRRRGLVPLVPVAMAAGWSGLATWALGLPLNPLSVVLGALVVAIGTEFSVLLSERYHEERAAGQGSAMAIARTARSTGRAVGASAATAIAGFAVLAVSDIPLLRQFGLVTVLDLAVAVLAVVLVLPALAAIGARRKVAA</sequence>
<evidence type="ECO:0000256" key="4">
    <source>
        <dbReference type="ARBA" id="ARBA00022989"/>
    </source>
</evidence>
<feature type="transmembrane region" description="Helical" evidence="7">
    <location>
        <begin position="881"/>
        <end position="901"/>
    </location>
</feature>
<dbReference type="Pfam" id="PF03176">
    <property type="entry name" value="MMPL"/>
    <property type="match status" value="2"/>
</dbReference>
<feature type="transmembrane region" description="Helical" evidence="7">
    <location>
        <begin position="401"/>
        <end position="420"/>
    </location>
</feature>
<evidence type="ECO:0000256" key="6">
    <source>
        <dbReference type="SAM" id="MobiDB-lite"/>
    </source>
</evidence>
<evidence type="ECO:0000256" key="5">
    <source>
        <dbReference type="ARBA" id="ARBA00023136"/>
    </source>
</evidence>
<feature type="transmembrane region" description="Helical" evidence="7">
    <location>
        <begin position="300"/>
        <end position="319"/>
    </location>
</feature>
<feature type="transmembrane region" description="Helical" evidence="7">
    <location>
        <begin position="426"/>
        <end position="452"/>
    </location>
</feature>
<dbReference type="PANTHER" id="PTHR33406">
    <property type="entry name" value="MEMBRANE PROTEIN MJ1562-RELATED"/>
    <property type="match status" value="1"/>
</dbReference>
<comment type="subcellular location">
    <subcellularLocation>
        <location evidence="1">Cell membrane</location>
        <topology evidence="1">Multi-pass membrane protein</topology>
    </subcellularLocation>
</comment>
<comment type="caution">
    <text evidence="9">The sequence shown here is derived from an EMBL/GenBank/DDBJ whole genome shotgun (WGS) entry which is preliminary data.</text>
</comment>
<name>A0ABU4VMM9_9ACTN</name>
<dbReference type="PANTHER" id="PTHR33406:SF13">
    <property type="entry name" value="MEMBRANE PROTEIN YDFJ"/>
    <property type="match status" value="1"/>
</dbReference>
<keyword evidence="3 7" id="KW-0812">Transmembrane</keyword>
<dbReference type="InterPro" id="IPR050545">
    <property type="entry name" value="Mycobact_MmpL"/>
</dbReference>
<feature type="transmembrane region" description="Helical" evidence="7">
    <location>
        <begin position="585"/>
        <end position="604"/>
    </location>
</feature>
<dbReference type="EMBL" id="JAXAVX010000010">
    <property type="protein sequence ID" value="MDX8153100.1"/>
    <property type="molecule type" value="Genomic_DNA"/>
</dbReference>
<evidence type="ECO:0000256" key="3">
    <source>
        <dbReference type="ARBA" id="ARBA00022692"/>
    </source>
</evidence>
<dbReference type="PROSITE" id="PS50156">
    <property type="entry name" value="SSD"/>
    <property type="match status" value="1"/>
</dbReference>
<evidence type="ECO:0000259" key="8">
    <source>
        <dbReference type="PROSITE" id="PS50156"/>
    </source>
</evidence>
<dbReference type="Proteomes" id="UP001277761">
    <property type="component" value="Unassembled WGS sequence"/>
</dbReference>